<proteinExistence type="predicted"/>
<organism evidence="2 3">
    <name type="scientific">Austropuccinia psidii MF-1</name>
    <dbReference type="NCBI Taxonomy" id="1389203"/>
    <lineage>
        <taxon>Eukaryota</taxon>
        <taxon>Fungi</taxon>
        <taxon>Dikarya</taxon>
        <taxon>Basidiomycota</taxon>
        <taxon>Pucciniomycotina</taxon>
        <taxon>Pucciniomycetes</taxon>
        <taxon>Pucciniales</taxon>
        <taxon>Sphaerophragmiaceae</taxon>
        <taxon>Austropuccinia</taxon>
    </lineage>
</organism>
<dbReference type="OrthoDB" id="6223232at2759"/>
<dbReference type="Gene3D" id="1.10.340.70">
    <property type="match status" value="1"/>
</dbReference>
<name>A0A9Q3DPC1_9BASI</name>
<dbReference type="PANTHER" id="PTHR47266">
    <property type="entry name" value="ENDONUCLEASE-RELATED"/>
    <property type="match status" value="1"/>
</dbReference>
<keyword evidence="3" id="KW-1185">Reference proteome</keyword>
<evidence type="ECO:0000259" key="1">
    <source>
        <dbReference type="Pfam" id="PF17921"/>
    </source>
</evidence>
<comment type="caution">
    <text evidence="2">The sequence shown here is derived from an EMBL/GenBank/DDBJ whole genome shotgun (WGS) entry which is preliminary data.</text>
</comment>
<dbReference type="InterPro" id="IPR041588">
    <property type="entry name" value="Integrase_H2C2"/>
</dbReference>
<dbReference type="InterPro" id="IPR052160">
    <property type="entry name" value="Gypsy_RT_Integrase-like"/>
</dbReference>
<dbReference type="AlphaFoldDB" id="A0A9Q3DPC1"/>
<dbReference type="EMBL" id="AVOT02019422">
    <property type="protein sequence ID" value="MBW0506944.1"/>
    <property type="molecule type" value="Genomic_DNA"/>
</dbReference>
<dbReference type="Proteomes" id="UP000765509">
    <property type="component" value="Unassembled WGS sequence"/>
</dbReference>
<protein>
    <recommendedName>
        <fullName evidence="1">Integrase zinc-binding domain-containing protein</fullName>
    </recommendedName>
</protein>
<accession>A0A9Q3DPC1</accession>
<evidence type="ECO:0000313" key="2">
    <source>
        <dbReference type="EMBL" id="MBW0506944.1"/>
    </source>
</evidence>
<evidence type="ECO:0000313" key="3">
    <source>
        <dbReference type="Proteomes" id="UP000765509"/>
    </source>
</evidence>
<sequence length="218" mass="25691">MKTPNRHILQWQIVIQENRGNMTIVHKDGNIHKNSDGLRRLPLKSDIESPNYLPEEASPQILIKGVSVTDMNTTFFDELRKIYTQDKNCSFLCQFINKDSEYNSLLNSLNERWKKSYYGGRFHLLFGIIYNRTKHTCVITVVERSLINLVLEECHNSPFSGHLSGDRKREKVKTFLWWPMWKNDVAEYFKTCEICQKANKLTGKRLVNMIKIQEPRRP</sequence>
<feature type="domain" description="Integrase zinc-binding" evidence="1">
    <location>
        <begin position="142"/>
        <end position="200"/>
    </location>
</feature>
<gene>
    <name evidence="2" type="ORF">O181_046659</name>
</gene>
<reference evidence="2" key="1">
    <citation type="submission" date="2021-03" db="EMBL/GenBank/DDBJ databases">
        <title>Draft genome sequence of rust myrtle Austropuccinia psidii MF-1, a brazilian biotype.</title>
        <authorList>
            <person name="Quecine M.C."/>
            <person name="Pachon D.M.R."/>
            <person name="Bonatelli M.L."/>
            <person name="Correr F.H."/>
            <person name="Franceschini L.M."/>
            <person name="Leite T.F."/>
            <person name="Margarido G.R.A."/>
            <person name="Almeida C.A."/>
            <person name="Ferrarezi J.A."/>
            <person name="Labate C.A."/>
        </authorList>
    </citation>
    <scope>NUCLEOTIDE SEQUENCE</scope>
    <source>
        <strain evidence="2">MF-1</strain>
    </source>
</reference>
<dbReference type="Pfam" id="PF17921">
    <property type="entry name" value="Integrase_H2C2"/>
    <property type="match status" value="1"/>
</dbReference>